<dbReference type="Gene3D" id="1.10.10.60">
    <property type="entry name" value="Homeodomain-like"/>
    <property type="match status" value="1"/>
</dbReference>
<evidence type="ECO:0000313" key="7">
    <source>
        <dbReference type="Proteomes" id="UP000005234"/>
    </source>
</evidence>
<dbReference type="SUPFAM" id="SSF51182">
    <property type="entry name" value="RmlC-like cupins"/>
    <property type="match status" value="1"/>
</dbReference>
<evidence type="ECO:0000256" key="3">
    <source>
        <dbReference type="ARBA" id="ARBA00023159"/>
    </source>
</evidence>
<dbReference type="InterPro" id="IPR011983">
    <property type="entry name" value="HpaA_TReg"/>
</dbReference>
<dbReference type="InterPro" id="IPR009057">
    <property type="entry name" value="Homeodomain-like_sf"/>
</dbReference>
<evidence type="ECO:0000259" key="5">
    <source>
        <dbReference type="PROSITE" id="PS01124"/>
    </source>
</evidence>
<dbReference type="InterPro" id="IPR020449">
    <property type="entry name" value="Tscrpt_reg_AraC-type_HTH"/>
</dbReference>
<evidence type="ECO:0000256" key="1">
    <source>
        <dbReference type="ARBA" id="ARBA00023015"/>
    </source>
</evidence>
<dbReference type="SUPFAM" id="SSF46689">
    <property type="entry name" value="Homeodomain-like"/>
    <property type="match status" value="1"/>
</dbReference>
<dbReference type="PANTHER" id="PTHR43280:SF19">
    <property type="entry name" value="4-HYDROXYPHENYLACETATE CATABOLISM PROTEIN"/>
    <property type="match status" value="1"/>
</dbReference>
<dbReference type="PANTHER" id="PTHR43280">
    <property type="entry name" value="ARAC-FAMILY TRANSCRIPTIONAL REGULATOR"/>
    <property type="match status" value="1"/>
</dbReference>
<dbReference type="Pfam" id="PF02311">
    <property type="entry name" value="AraC_binding"/>
    <property type="match status" value="1"/>
</dbReference>
<dbReference type="InterPro" id="IPR018060">
    <property type="entry name" value="HTH_AraC"/>
</dbReference>
<dbReference type="PROSITE" id="PS01124">
    <property type="entry name" value="HTH_ARAC_FAMILY_2"/>
    <property type="match status" value="1"/>
</dbReference>
<keyword evidence="3" id="KW-0010">Activator</keyword>
<dbReference type="Proteomes" id="UP000005234">
    <property type="component" value="Chromosome"/>
</dbReference>
<dbReference type="eggNOG" id="COG2207">
    <property type="taxonomic scope" value="Bacteria"/>
</dbReference>
<dbReference type="RefSeq" id="WP_014403140.1">
    <property type="nucleotide sequence ID" value="NC_017033.1"/>
</dbReference>
<dbReference type="HOGENOM" id="CLU_000445_88_2_6"/>
<dbReference type="InterPro" id="IPR014710">
    <property type="entry name" value="RmlC-like_jellyroll"/>
</dbReference>
<evidence type="ECO:0000313" key="6">
    <source>
        <dbReference type="EMBL" id="AFC86135.1"/>
    </source>
</evidence>
<keyword evidence="1" id="KW-0805">Transcription regulation</keyword>
<evidence type="ECO:0000256" key="2">
    <source>
        <dbReference type="ARBA" id="ARBA00023125"/>
    </source>
</evidence>
<dbReference type="OrthoDB" id="9809338at2"/>
<dbReference type="NCBIfam" id="TIGR02297">
    <property type="entry name" value="HpaA"/>
    <property type="match status" value="1"/>
</dbReference>
<dbReference type="SMART" id="SM00342">
    <property type="entry name" value="HTH_ARAC"/>
    <property type="match status" value="1"/>
</dbReference>
<proteinExistence type="predicted"/>
<keyword evidence="4" id="KW-0804">Transcription</keyword>
<organism evidence="6 7">
    <name type="scientific">Frateuria aurantia (strain ATCC 33424 / DSM 6220 / KCTC 2777 / LMG 1558 / NBRC 3245 / NCIMB 13370)</name>
    <name type="common">Acetobacter aurantius</name>
    <dbReference type="NCBI Taxonomy" id="767434"/>
    <lineage>
        <taxon>Bacteria</taxon>
        <taxon>Pseudomonadati</taxon>
        <taxon>Pseudomonadota</taxon>
        <taxon>Gammaproteobacteria</taxon>
        <taxon>Lysobacterales</taxon>
        <taxon>Rhodanobacteraceae</taxon>
        <taxon>Frateuria</taxon>
    </lineage>
</organism>
<dbReference type="Pfam" id="PF12833">
    <property type="entry name" value="HTH_18"/>
    <property type="match status" value="1"/>
</dbReference>
<dbReference type="EMBL" id="CP003350">
    <property type="protein sequence ID" value="AFC86135.1"/>
    <property type="molecule type" value="Genomic_DNA"/>
</dbReference>
<dbReference type="InterPro" id="IPR011051">
    <property type="entry name" value="RmlC_Cupin_sf"/>
</dbReference>
<keyword evidence="7" id="KW-1185">Reference proteome</keyword>
<accession>H8KYR4</accession>
<dbReference type="GO" id="GO:0043565">
    <property type="term" value="F:sequence-specific DNA binding"/>
    <property type="evidence" value="ECO:0007669"/>
    <property type="project" value="InterPro"/>
</dbReference>
<dbReference type="GO" id="GO:0003700">
    <property type="term" value="F:DNA-binding transcription factor activity"/>
    <property type="evidence" value="ECO:0007669"/>
    <property type="project" value="InterPro"/>
</dbReference>
<dbReference type="eggNOG" id="COG1917">
    <property type="taxonomic scope" value="Bacteria"/>
</dbReference>
<keyword evidence="2" id="KW-0238">DNA-binding</keyword>
<dbReference type="AlphaFoldDB" id="H8KYR4"/>
<evidence type="ECO:0000256" key="4">
    <source>
        <dbReference type="ARBA" id="ARBA00023163"/>
    </source>
</evidence>
<dbReference type="InterPro" id="IPR003313">
    <property type="entry name" value="AraC-bd"/>
</dbReference>
<reference evidence="6" key="1">
    <citation type="submission" date="2012-02" db="EMBL/GenBank/DDBJ databases">
        <title>The complete genome of Frateuria aurantia DSM 6220.</title>
        <authorList>
            <consortium name="US DOE Joint Genome Institute (JGI-PGF)"/>
            <person name="Lucas S."/>
            <person name="Copeland A."/>
            <person name="Lapidus A."/>
            <person name="Glavina del Rio T."/>
            <person name="Dalin E."/>
            <person name="Tice H."/>
            <person name="Bruce D."/>
            <person name="Goodwin L."/>
            <person name="Pitluck S."/>
            <person name="Peters L."/>
            <person name="Ovchinnikova G."/>
            <person name="Teshima H."/>
            <person name="Kyrpides N."/>
            <person name="Mavromatis K."/>
            <person name="Ivanova N."/>
            <person name="Brettin T."/>
            <person name="Detter J.C."/>
            <person name="Han C."/>
            <person name="Larimer F."/>
            <person name="Land M."/>
            <person name="Hauser L."/>
            <person name="Markowitz V."/>
            <person name="Cheng J.-F."/>
            <person name="Hugenholtz P."/>
            <person name="Woyke T."/>
            <person name="Wu D."/>
            <person name="Brambilla E."/>
            <person name="Klenk H.-P."/>
            <person name="Eisen J.A."/>
        </authorList>
    </citation>
    <scope>NUCLEOTIDE SEQUENCE</scope>
    <source>
        <strain evidence="6">DSM 6220</strain>
    </source>
</reference>
<gene>
    <name evidence="6" type="ordered locus">Fraau_1726</name>
</gene>
<dbReference type="KEGG" id="fau:Fraau_1726"/>
<dbReference type="Gene3D" id="2.60.120.10">
    <property type="entry name" value="Jelly Rolls"/>
    <property type="match status" value="1"/>
</dbReference>
<dbReference type="STRING" id="767434.Fraau_1726"/>
<feature type="domain" description="HTH araC/xylS-type" evidence="5">
    <location>
        <begin position="197"/>
        <end position="295"/>
    </location>
</feature>
<name>H8KYR4_FRAAD</name>
<sequence length="312" mass="35018">MPKLIPSALPELAEMQPQAWPDDDIRLASVAQMAGLHGRSMAAHFHDRCYQLHYIRNGGVTVCLNDRRYRLEGPMCFLTPPAVVHAFSLDPACEGHVLTLRQQWIWPLLDPRHGLVSDGRVRPLCVAAATLVENERALLLQVDSWLERLAGELTVFRAGQDVAVAALIRLIFVSLLRLERQAMSNGRLRRHDVRLFRRFNALIEQHYREHWPLLRYAREVGVTASRLNQVCRLFAGRSSKRLVFERLTDEARRQLRATGASASEIAYALGFKDPAYFSRFFARHTGMSPGAYRLSGRAALAGVTDAGAAEGG</sequence>
<dbReference type="PRINTS" id="PR00032">
    <property type="entry name" value="HTHARAC"/>
</dbReference>
<protein>
    <submittedName>
        <fullName evidence="6">4-hydroxyphenylacetate catabolism regulatory protein HpaA</fullName>
    </submittedName>
</protein>